<feature type="compositionally biased region" description="Basic and acidic residues" evidence="2">
    <location>
        <begin position="1213"/>
        <end position="1225"/>
    </location>
</feature>
<dbReference type="Gene3D" id="2.40.50.140">
    <property type="entry name" value="Nucleic acid-binding proteins"/>
    <property type="match status" value="1"/>
</dbReference>
<feature type="repeat" description="TPR" evidence="1">
    <location>
        <begin position="293"/>
        <end position="326"/>
    </location>
</feature>
<feature type="compositionally biased region" description="Basic and acidic residues" evidence="2">
    <location>
        <begin position="1141"/>
        <end position="1166"/>
    </location>
</feature>
<feature type="compositionally biased region" description="Basic residues" evidence="2">
    <location>
        <begin position="549"/>
        <end position="572"/>
    </location>
</feature>
<feature type="compositionally biased region" description="Basic and acidic residues" evidence="2">
    <location>
        <begin position="608"/>
        <end position="624"/>
    </location>
</feature>
<feature type="compositionally biased region" description="Basic and acidic residues" evidence="2">
    <location>
        <begin position="1407"/>
        <end position="1450"/>
    </location>
</feature>
<evidence type="ECO:0000256" key="1">
    <source>
        <dbReference type="PROSITE-ProRule" id="PRU00339"/>
    </source>
</evidence>
<feature type="compositionally biased region" description="Basic and acidic residues" evidence="2">
    <location>
        <begin position="1044"/>
        <end position="1064"/>
    </location>
</feature>
<evidence type="ECO:0000256" key="2">
    <source>
        <dbReference type="SAM" id="MobiDB-lite"/>
    </source>
</evidence>
<feature type="compositionally biased region" description="Basic residues" evidence="2">
    <location>
        <begin position="871"/>
        <end position="884"/>
    </location>
</feature>
<feature type="repeat" description="TPR" evidence="1">
    <location>
        <begin position="381"/>
        <end position="414"/>
    </location>
</feature>
<feature type="compositionally biased region" description="Polar residues" evidence="2">
    <location>
        <begin position="1567"/>
        <end position="1588"/>
    </location>
</feature>
<feature type="region of interest" description="Disordered" evidence="2">
    <location>
        <begin position="432"/>
        <end position="639"/>
    </location>
</feature>
<comment type="caution">
    <text evidence="4">The sequence shown here is derived from an EMBL/GenBank/DDBJ whole genome shotgun (WGS) entry which is preliminary data.</text>
</comment>
<evidence type="ECO:0000313" key="5">
    <source>
        <dbReference type="Proteomes" id="UP001283361"/>
    </source>
</evidence>
<feature type="compositionally biased region" description="Basic residues" evidence="2">
    <location>
        <begin position="506"/>
        <end position="520"/>
    </location>
</feature>
<feature type="domain" description="S1 motif" evidence="3">
    <location>
        <begin position="117"/>
        <end position="199"/>
    </location>
</feature>
<feature type="compositionally biased region" description="Basic and acidic residues" evidence="2">
    <location>
        <begin position="1589"/>
        <end position="1607"/>
    </location>
</feature>
<feature type="compositionally biased region" description="Polar residues" evidence="2">
    <location>
        <begin position="753"/>
        <end position="763"/>
    </location>
</feature>
<dbReference type="SUPFAM" id="SSF48452">
    <property type="entry name" value="TPR-like"/>
    <property type="match status" value="1"/>
</dbReference>
<feature type="compositionally biased region" description="Basic and acidic residues" evidence="2">
    <location>
        <begin position="1122"/>
        <end position="1134"/>
    </location>
</feature>
<dbReference type="PROSITE" id="PS50005">
    <property type="entry name" value="TPR"/>
    <property type="match status" value="2"/>
</dbReference>
<accession>A0AAE1AFY4</accession>
<feature type="compositionally biased region" description="Basic and acidic residues" evidence="2">
    <location>
        <begin position="1377"/>
        <end position="1394"/>
    </location>
</feature>
<feature type="compositionally biased region" description="Low complexity" evidence="2">
    <location>
        <begin position="846"/>
        <end position="870"/>
    </location>
</feature>
<dbReference type="PROSITE" id="PS50126">
    <property type="entry name" value="S1"/>
    <property type="match status" value="1"/>
</dbReference>
<feature type="region of interest" description="Disordered" evidence="2">
    <location>
        <begin position="1320"/>
        <end position="1458"/>
    </location>
</feature>
<gene>
    <name evidence="4" type="ORF">RRG08_022977</name>
</gene>
<reference evidence="4" key="1">
    <citation type="journal article" date="2023" name="G3 (Bethesda)">
        <title>A reference genome for the long-term kleptoplast-retaining sea slug Elysia crispata morphotype clarki.</title>
        <authorList>
            <person name="Eastman K.E."/>
            <person name="Pendleton A.L."/>
            <person name="Shaikh M.A."/>
            <person name="Suttiyut T."/>
            <person name="Ogas R."/>
            <person name="Tomko P."/>
            <person name="Gavelis G."/>
            <person name="Widhalm J.R."/>
            <person name="Wisecaver J.H."/>
        </authorList>
    </citation>
    <scope>NUCLEOTIDE SEQUENCE</scope>
    <source>
        <strain evidence="4">ECLA1</strain>
    </source>
</reference>
<feature type="compositionally biased region" description="Basic and acidic residues" evidence="2">
    <location>
        <begin position="1323"/>
        <end position="1346"/>
    </location>
</feature>
<feature type="compositionally biased region" description="Basic and acidic residues" evidence="2">
    <location>
        <begin position="1280"/>
        <end position="1307"/>
    </location>
</feature>
<proteinExistence type="predicted"/>
<dbReference type="InterPro" id="IPR011990">
    <property type="entry name" value="TPR-like_helical_dom_sf"/>
</dbReference>
<dbReference type="InterPro" id="IPR019734">
    <property type="entry name" value="TPR_rpt"/>
</dbReference>
<feature type="compositionally biased region" description="Basic and acidic residues" evidence="2">
    <location>
        <begin position="469"/>
        <end position="485"/>
    </location>
</feature>
<feature type="region of interest" description="Disordered" evidence="2">
    <location>
        <begin position="675"/>
        <end position="906"/>
    </location>
</feature>
<dbReference type="GO" id="GO:0003676">
    <property type="term" value="F:nucleic acid binding"/>
    <property type="evidence" value="ECO:0007669"/>
    <property type="project" value="InterPro"/>
</dbReference>
<feature type="compositionally biased region" description="Basic and acidic residues" evidence="2">
    <location>
        <begin position="1620"/>
        <end position="1654"/>
    </location>
</feature>
<dbReference type="EMBL" id="JAWDGP010001973">
    <property type="protein sequence ID" value="KAK3786356.1"/>
    <property type="molecule type" value="Genomic_DNA"/>
</dbReference>
<dbReference type="SUPFAM" id="SSF50249">
    <property type="entry name" value="Nucleic acid-binding proteins"/>
    <property type="match status" value="1"/>
</dbReference>
<dbReference type="InterPro" id="IPR003029">
    <property type="entry name" value="S1_domain"/>
</dbReference>
<feature type="compositionally biased region" description="Low complexity" evidence="2">
    <location>
        <begin position="521"/>
        <end position="548"/>
    </location>
</feature>
<feature type="compositionally biased region" description="Low complexity" evidence="2">
    <location>
        <begin position="1518"/>
        <end position="1531"/>
    </location>
</feature>
<organism evidence="4 5">
    <name type="scientific">Elysia crispata</name>
    <name type="common">lettuce slug</name>
    <dbReference type="NCBI Taxonomy" id="231223"/>
    <lineage>
        <taxon>Eukaryota</taxon>
        <taxon>Metazoa</taxon>
        <taxon>Spiralia</taxon>
        <taxon>Lophotrochozoa</taxon>
        <taxon>Mollusca</taxon>
        <taxon>Gastropoda</taxon>
        <taxon>Heterobranchia</taxon>
        <taxon>Euthyneura</taxon>
        <taxon>Panpulmonata</taxon>
        <taxon>Sacoglossa</taxon>
        <taxon>Placobranchoidea</taxon>
        <taxon>Plakobranchidae</taxon>
        <taxon>Elysia</taxon>
    </lineage>
</organism>
<dbReference type="PANTHER" id="PTHR23184:SF9">
    <property type="entry name" value="TETRATRICOPEPTIDE REPEAT PROTEIN 14"/>
    <property type="match status" value="1"/>
</dbReference>
<feature type="region of interest" description="Disordered" evidence="2">
    <location>
        <begin position="939"/>
        <end position="1307"/>
    </location>
</feature>
<dbReference type="Gene3D" id="1.25.40.10">
    <property type="entry name" value="Tetratricopeptide repeat domain"/>
    <property type="match status" value="1"/>
</dbReference>
<feature type="compositionally biased region" description="Basic and acidic residues" evidence="2">
    <location>
        <begin position="573"/>
        <end position="592"/>
    </location>
</feature>
<feature type="region of interest" description="Disordered" evidence="2">
    <location>
        <begin position="1488"/>
        <end position="1654"/>
    </location>
</feature>
<dbReference type="SMART" id="SM00028">
    <property type="entry name" value="TPR"/>
    <property type="match status" value="3"/>
</dbReference>
<feature type="compositionally biased region" description="Basic and acidic residues" evidence="2">
    <location>
        <begin position="886"/>
        <end position="902"/>
    </location>
</feature>
<dbReference type="SMART" id="SM00316">
    <property type="entry name" value="S1"/>
    <property type="match status" value="1"/>
</dbReference>
<feature type="compositionally biased region" description="Low complexity" evidence="2">
    <location>
        <begin position="976"/>
        <end position="999"/>
    </location>
</feature>
<feature type="compositionally biased region" description="Basic and acidic residues" evidence="2">
    <location>
        <begin position="779"/>
        <end position="845"/>
    </location>
</feature>
<dbReference type="InterPro" id="IPR012340">
    <property type="entry name" value="NA-bd_OB-fold"/>
</dbReference>
<feature type="compositionally biased region" description="Basic and acidic residues" evidence="2">
    <location>
        <begin position="436"/>
        <end position="460"/>
    </location>
</feature>
<keyword evidence="5" id="KW-1185">Reference proteome</keyword>
<keyword evidence="1" id="KW-0802">TPR repeat</keyword>
<feature type="compositionally biased region" description="Basic residues" evidence="2">
    <location>
        <begin position="486"/>
        <end position="496"/>
    </location>
</feature>
<feature type="compositionally biased region" description="Basic and acidic residues" evidence="2">
    <location>
        <begin position="690"/>
        <end position="700"/>
    </location>
</feature>
<evidence type="ECO:0000313" key="4">
    <source>
        <dbReference type="EMBL" id="KAK3786356.1"/>
    </source>
</evidence>
<evidence type="ECO:0000259" key="3">
    <source>
        <dbReference type="PROSITE" id="PS50126"/>
    </source>
</evidence>
<name>A0AAE1AFY4_9GAST</name>
<feature type="compositionally biased region" description="Basic and acidic residues" evidence="2">
    <location>
        <begin position="1540"/>
        <end position="1566"/>
    </location>
</feature>
<dbReference type="Proteomes" id="UP001283361">
    <property type="component" value="Unassembled WGS sequence"/>
</dbReference>
<feature type="compositionally biased region" description="Basic and acidic residues" evidence="2">
    <location>
        <begin position="1088"/>
        <end position="1100"/>
    </location>
</feature>
<dbReference type="InterPro" id="IPR039190">
    <property type="entry name" value="TTC14"/>
</dbReference>
<sequence>MDVKLVGAAVQYHGEELLHSLTDEQGEQPSSNVTSYLQRWRPLEPEIKDKMFQRNLCGFIARKSDLLFRSLTEEEKNRNRSLEAIDDSFAIMPPLETFMDIPSYSRREEFWKSLRVNDCVTGVVTAIIDQGLRLTLLCIDKGVCRDIEDLNIPAFCPVKELPKLYAKESALDAFQKRDIVRGIVLSIVEETERIIVSIKTESVPDEKTFPRLGLITEDDFPVHYRRQSQISDMSYEEMLQSILGFNNMGNVQSLTQKLQIPTTASYYRFFSRLKIPQKEYAEGLKKWQSQKLAHHSVVQGVEMFKKGDYLEAMQHLNRALQVDAENVEALVARGPENEDKRRVVNCDFRYANKENFTSAIKDFEEALLLNPKHSNARNYLIETLLTVGRMCEERRDLEQAVTHYESVLKMDEQHKEAVELLRGCRQLMAFQANPDQTKEKNENEVQKKSEVVGDGDERRPSSSSFLKTSTDKLKALIKEDKERKPRSAKKEKRRQSRSSSSERDSKKGKHRKKKKRRTARSKSTSSGSSSSESGSSDRSSSSRSSSAGRSRKSGRKKKGKNKKRSKKSKRSRKDSSKQRGKSRRESSAEKEVSVSSHKSGQARPEAAVGKEKSRREDDGDEQYREQGMAKYGDNSEEENLKKEELFYHRTAASSFLPVSSHDFFSTCVAIPGLGSPPPPHSVPASISHQEAPKRVSKLRDSPSQGKDSPAHTLRMFKGLDRSGGYLPGKEIPVEPKGLPKAAGSPTEAGIKYRNQSENSWDSSSHVEEAQRHISGSGRISRDQQIEPGEDRMRSDRVDKGGSERTSSKDPHIIRRDDILIAQREKFYKESKEGDTSYKKFRDSRSRSLSSKSSSRSSSGSLTRGNNNKGRNISRRKRRKSRSWTRSRSESPGDHHPQVEKTSKFRLVTGVPELDHYLGGAKTLIKKAMEAKGFSTWEELTAKRDKSKSPSPKTHISKSPSRKKYKSRSPSPKRNKSTSPSSKKYTLKSPSPRKVSSRSPNSKRKSSRSPEPRQVPAVARKTSSRSPLTDDWSSKLASLRMGAVKTDRTKDKFEKSKFKGKDFSSRRVSSFAGGNGKSNSPLASTGKKAMYEEDRKEKVDVSDQTTTSFGKFGPPPRQVAGRETQDAKEVSDVKRSSFQNPEADKRDKQGKEAALHGRGEKSAKGDHFSFMPRILRKPKMDDPGVNKPLVSSNQLEREKKLQKTTRGGEVNSLAKEKNEPSSKTQDEVNAAQGRVSYRHNKEIGETRPRHSGELHGADTDTANNGVELKRPGHNISSGVDGRSKVNRWDQHEKAGKKHPELTDDQDVKRVDIATLSSLQQVATDEVKKSLEEEMEREIERRVRERLQQQESGEGSSGHVKTGAQGSRSSVEKPYSSLWEKRRDRTYHVDSEERQRHKEKNYNISGQKKRYEENDSDSGDKQHSTRIRSDVSRDDDRFKDHGRGRGEVKEGKQGWSEDNLGNTYFAEYGKVLHVGKNYDIHGNVFYAQNDNYKNQGAGVSRSGNYKLRSRSRSKDHSRSRSQSSCSSGSARGSSYRKRKRSKSSEKSQARGNDTKHKGESRGQEKERSQSTSSKLPDNASEQQIDSQLKVSKSEVTRKPEEKDGGKDEATSSTAEGPSVLEKLTKSRWDTESKSRWDDGDDGKQGRSQGRKGDSLTDLEKFLMDLKQQKKKQWIAEGKVKDK</sequence>
<feature type="compositionally biased region" description="Basic residues" evidence="2">
    <location>
        <begin position="959"/>
        <end position="975"/>
    </location>
</feature>
<dbReference type="PANTHER" id="PTHR23184">
    <property type="entry name" value="TETRATRICOPEPTIDE REPEAT PROTEIN 14"/>
    <property type="match status" value="1"/>
</dbReference>
<protein>
    <recommendedName>
        <fullName evidence="3">S1 motif domain-containing protein</fullName>
    </recommendedName>
</protein>
<feature type="compositionally biased region" description="Basic and acidic residues" evidence="2">
    <location>
        <begin position="1238"/>
        <end position="1257"/>
    </location>
</feature>